<evidence type="ECO:0000313" key="10">
    <source>
        <dbReference type="EMBL" id="GAQ82612.1"/>
    </source>
</evidence>
<keyword evidence="4 8" id="KW-0812">Transmembrane</keyword>
<keyword evidence="7 8" id="KW-0472">Membrane</keyword>
<evidence type="ECO:0000256" key="8">
    <source>
        <dbReference type="SAM" id="Phobius"/>
    </source>
</evidence>
<sequence>MPPSLSTNGLSGLKSVVIPVFNEVQSIGVLVDRVASVLQRRGYTYEILCIDDGSTDGTTGLLRGLASQRRDLRTIILRRNFGQTAAMSAGLDASVGDVIVTLDADLQNDPDDIPRLVEHLLYGGDIGAELADGRAGGSGTVRDDGGYDMVCGWRRERQDDVIRRVPSQLANWLIGRVTGVRLHDCGCSLKAFRADLASALRLYGETHRLIPAIAAIEGAAIAELPVRHHPRSFGSSKYPPLGRTPRVILDLILVAFLARFRDRPMQLFGFVGGALLLGAAGCAVHGLFYVWAVARHWGLAIAWPSAVPTLVLALELGVAGIQMVFLGLLADICIRIYFESQNRAHYNVREVVSSTSGVR</sequence>
<feature type="domain" description="Glycosyltransferase 2-like" evidence="9">
    <location>
        <begin position="15"/>
        <end position="122"/>
    </location>
</feature>
<dbReference type="Pfam" id="PF00535">
    <property type="entry name" value="Glycos_transf_2"/>
    <property type="match status" value="1"/>
</dbReference>
<keyword evidence="5" id="KW-0448">Lipopolysaccharide biosynthesis</keyword>
<organism evidence="10 11">
    <name type="scientific">Klebsormidium nitens</name>
    <name type="common">Green alga</name>
    <name type="synonym">Ulothrix nitens</name>
    <dbReference type="NCBI Taxonomy" id="105231"/>
    <lineage>
        <taxon>Eukaryota</taxon>
        <taxon>Viridiplantae</taxon>
        <taxon>Streptophyta</taxon>
        <taxon>Klebsormidiophyceae</taxon>
        <taxon>Klebsormidiales</taxon>
        <taxon>Klebsormidiaceae</taxon>
        <taxon>Klebsormidium</taxon>
    </lineage>
</organism>
<dbReference type="InterPro" id="IPR001173">
    <property type="entry name" value="Glyco_trans_2-like"/>
</dbReference>
<dbReference type="InterPro" id="IPR050256">
    <property type="entry name" value="Glycosyltransferase_2"/>
</dbReference>
<dbReference type="InterPro" id="IPR029044">
    <property type="entry name" value="Nucleotide-diphossugar_trans"/>
</dbReference>
<evidence type="ECO:0000256" key="7">
    <source>
        <dbReference type="ARBA" id="ARBA00023136"/>
    </source>
</evidence>
<dbReference type="CDD" id="cd04187">
    <property type="entry name" value="DPM1_like_bac"/>
    <property type="match status" value="1"/>
</dbReference>
<name>A0A1Y1HXX9_KLENI</name>
<reference evidence="10 11" key="1">
    <citation type="journal article" date="2014" name="Nat. Commun.">
        <title>Klebsormidium flaccidum genome reveals primary factors for plant terrestrial adaptation.</title>
        <authorList>
            <person name="Hori K."/>
            <person name="Maruyama F."/>
            <person name="Fujisawa T."/>
            <person name="Togashi T."/>
            <person name="Yamamoto N."/>
            <person name="Seo M."/>
            <person name="Sato S."/>
            <person name="Yamada T."/>
            <person name="Mori H."/>
            <person name="Tajima N."/>
            <person name="Moriyama T."/>
            <person name="Ikeuchi M."/>
            <person name="Watanabe M."/>
            <person name="Wada H."/>
            <person name="Kobayashi K."/>
            <person name="Saito M."/>
            <person name="Masuda T."/>
            <person name="Sasaki-Sekimoto Y."/>
            <person name="Mashiguchi K."/>
            <person name="Awai K."/>
            <person name="Shimojima M."/>
            <person name="Masuda S."/>
            <person name="Iwai M."/>
            <person name="Nobusawa T."/>
            <person name="Narise T."/>
            <person name="Kondo S."/>
            <person name="Saito H."/>
            <person name="Sato R."/>
            <person name="Murakawa M."/>
            <person name="Ihara Y."/>
            <person name="Oshima-Yamada Y."/>
            <person name="Ohtaka K."/>
            <person name="Satoh M."/>
            <person name="Sonobe K."/>
            <person name="Ishii M."/>
            <person name="Ohtani R."/>
            <person name="Kanamori-Sato M."/>
            <person name="Honoki R."/>
            <person name="Miyazaki D."/>
            <person name="Mochizuki H."/>
            <person name="Umetsu J."/>
            <person name="Higashi K."/>
            <person name="Shibata D."/>
            <person name="Kamiya Y."/>
            <person name="Sato N."/>
            <person name="Nakamura Y."/>
            <person name="Tabata S."/>
            <person name="Ida S."/>
            <person name="Kurokawa K."/>
            <person name="Ohta H."/>
        </authorList>
    </citation>
    <scope>NUCLEOTIDE SEQUENCE [LARGE SCALE GENOMIC DNA]</scope>
    <source>
        <strain evidence="10 11">NIES-2285</strain>
    </source>
</reference>
<evidence type="ECO:0000259" key="9">
    <source>
        <dbReference type="Pfam" id="PF00535"/>
    </source>
</evidence>
<dbReference type="OMA" id="KFLTRPM"/>
<evidence type="ECO:0000256" key="1">
    <source>
        <dbReference type="ARBA" id="ARBA00022475"/>
    </source>
</evidence>
<accession>A0A1Y1HXX9</accession>
<dbReference type="SUPFAM" id="SSF53448">
    <property type="entry name" value="Nucleotide-diphospho-sugar transferases"/>
    <property type="match status" value="1"/>
</dbReference>
<dbReference type="GO" id="GO:0005886">
    <property type="term" value="C:plasma membrane"/>
    <property type="evidence" value="ECO:0000318"/>
    <property type="project" value="GO_Central"/>
</dbReference>
<dbReference type="STRING" id="105231.A0A1Y1HXX9"/>
<dbReference type="Proteomes" id="UP000054558">
    <property type="component" value="Unassembled WGS sequence"/>
</dbReference>
<evidence type="ECO:0000256" key="6">
    <source>
        <dbReference type="ARBA" id="ARBA00022989"/>
    </source>
</evidence>
<dbReference type="PANTHER" id="PTHR48090:SF3">
    <property type="entry name" value="UNDECAPRENYL-PHOSPHATE 4-DEOXY-4-FORMAMIDO-L-ARABINOSE TRANSFERASE"/>
    <property type="match status" value="1"/>
</dbReference>
<proteinExistence type="predicted"/>
<dbReference type="EMBL" id="DF237066">
    <property type="protein sequence ID" value="GAQ82612.1"/>
    <property type="molecule type" value="Genomic_DNA"/>
</dbReference>
<keyword evidence="3 10" id="KW-0808">Transferase</keyword>
<dbReference type="PANTHER" id="PTHR48090">
    <property type="entry name" value="UNDECAPRENYL-PHOSPHATE 4-DEOXY-4-FORMAMIDO-L-ARABINOSE TRANSFERASE-RELATED"/>
    <property type="match status" value="1"/>
</dbReference>
<dbReference type="Gene3D" id="3.90.550.10">
    <property type="entry name" value="Spore Coat Polysaccharide Biosynthesis Protein SpsA, Chain A"/>
    <property type="match status" value="1"/>
</dbReference>
<evidence type="ECO:0000313" key="11">
    <source>
        <dbReference type="Proteomes" id="UP000054558"/>
    </source>
</evidence>
<dbReference type="GO" id="GO:0016757">
    <property type="term" value="F:glycosyltransferase activity"/>
    <property type="evidence" value="ECO:0007669"/>
    <property type="project" value="UniProtKB-KW"/>
</dbReference>
<dbReference type="OrthoDB" id="2603at2759"/>
<evidence type="ECO:0000256" key="3">
    <source>
        <dbReference type="ARBA" id="ARBA00022679"/>
    </source>
</evidence>
<evidence type="ECO:0000256" key="5">
    <source>
        <dbReference type="ARBA" id="ARBA00022985"/>
    </source>
</evidence>
<feature type="transmembrane region" description="Helical" evidence="8">
    <location>
        <begin position="267"/>
        <end position="292"/>
    </location>
</feature>
<protein>
    <submittedName>
        <fullName evidence="10">Dolichol-phosphate mannosyltransferase</fullName>
    </submittedName>
</protein>
<keyword evidence="1" id="KW-1003">Cell membrane</keyword>
<keyword evidence="2 10" id="KW-0328">Glycosyltransferase</keyword>
<keyword evidence="11" id="KW-1185">Reference proteome</keyword>
<gene>
    <name evidence="10" type="ORF">KFL_001170160</name>
</gene>
<evidence type="ECO:0000256" key="2">
    <source>
        <dbReference type="ARBA" id="ARBA00022676"/>
    </source>
</evidence>
<keyword evidence="6 8" id="KW-1133">Transmembrane helix</keyword>
<dbReference type="AlphaFoldDB" id="A0A1Y1HXX9"/>
<evidence type="ECO:0000256" key="4">
    <source>
        <dbReference type="ARBA" id="ARBA00022692"/>
    </source>
</evidence>